<dbReference type="GO" id="GO:0090599">
    <property type="term" value="F:alpha-glucosidase activity"/>
    <property type="evidence" value="ECO:0007669"/>
    <property type="project" value="UniProtKB-ARBA"/>
</dbReference>
<feature type="compositionally biased region" description="Basic and acidic residues" evidence="3">
    <location>
        <begin position="978"/>
        <end position="996"/>
    </location>
</feature>
<gene>
    <name evidence="5" type="ORF">AB675_10252</name>
</gene>
<feature type="region of interest" description="Disordered" evidence="3">
    <location>
        <begin position="752"/>
        <end position="772"/>
    </location>
</feature>
<feature type="region of interest" description="Disordered" evidence="3">
    <location>
        <begin position="626"/>
        <end position="701"/>
    </location>
</feature>
<dbReference type="RefSeq" id="XP_017997423.1">
    <property type="nucleotide sequence ID" value="XM_018139010.1"/>
</dbReference>
<evidence type="ECO:0000259" key="4">
    <source>
        <dbReference type="SMART" id="SM00642"/>
    </source>
</evidence>
<dbReference type="SMART" id="SM00642">
    <property type="entry name" value="Aamy"/>
    <property type="match status" value="1"/>
</dbReference>
<dbReference type="InterPro" id="IPR045857">
    <property type="entry name" value="O16G_dom_2"/>
</dbReference>
<dbReference type="Pfam" id="PF00128">
    <property type="entry name" value="Alpha-amylase"/>
    <property type="match status" value="1"/>
</dbReference>
<dbReference type="InterPro" id="IPR017853">
    <property type="entry name" value="GH"/>
</dbReference>
<dbReference type="GO" id="GO:0000023">
    <property type="term" value="P:maltose metabolic process"/>
    <property type="evidence" value="ECO:0007669"/>
    <property type="project" value="UniProtKB-KW"/>
</dbReference>
<evidence type="ECO:0000313" key="6">
    <source>
        <dbReference type="Proteomes" id="UP000038010"/>
    </source>
</evidence>
<name>A0A0N1HQ10_9EURO</name>
<feature type="compositionally biased region" description="Polar residues" evidence="3">
    <location>
        <begin position="937"/>
        <end position="949"/>
    </location>
</feature>
<dbReference type="GO" id="GO:0016052">
    <property type="term" value="P:carbohydrate catabolic process"/>
    <property type="evidence" value="ECO:0007669"/>
    <property type="project" value="UniProtKB-ARBA"/>
</dbReference>
<dbReference type="Proteomes" id="UP000038010">
    <property type="component" value="Unassembled WGS sequence"/>
</dbReference>
<accession>A0A0N1HQ10</accession>
<dbReference type="SUPFAM" id="SSF51445">
    <property type="entry name" value="(Trans)glycosidases"/>
    <property type="match status" value="1"/>
</dbReference>
<dbReference type="GO" id="GO:0047669">
    <property type="term" value="F:amylosucrase activity"/>
    <property type="evidence" value="ECO:0007669"/>
    <property type="project" value="InterPro"/>
</dbReference>
<dbReference type="CDD" id="cd11324">
    <property type="entry name" value="AmyAc_Amylosucrase"/>
    <property type="match status" value="1"/>
</dbReference>
<feature type="region of interest" description="Disordered" evidence="3">
    <location>
        <begin position="844"/>
        <end position="864"/>
    </location>
</feature>
<comment type="caution">
    <text evidence="5">The sequence shown here is derived from an EMBL/GenBank/DDBJ whole genome shotgun (WGS) entry which is preliminary data.</text>
</comment>
<reference evidence="5 6" key="1">
    <citation type="submission" date="2015-06" db="EMBL/GenBank/DDBJ databases">
        <title>Draft genome of the ant-associated black yeast Phialophora attae CBS 131958.</title>
        <authorList>
            <person name="Moreno L.F."/>
            <person name="Stielow B.J."/>
            <person name="de Hoog S."/>
            <person name="Vicente V.A."/>
            <person name="Weiss V.A."/>
            <person name="de Vries M."/>
            <person name="Cruz L.M."/>
            <person name="Souza E.M."/>
        </authorList>
    </citation>
    <scope>NUCLEOTIDE SEQUENCE [LARGE SCALE GENOMIC DNA]</scope>
    <source>
        <strain evidence="5 6">CBS 131958</strain>
    </source>
</reference>
<feature type="region of interest" description="Disordered" evidence="3">
    <location>
        <begin position="892"/>
        <end position="996"/>
    </location>
</feature>
<feature type="domain" description="Glycosyl hydrolase family 13 catalytic" evidence="4">
    <location>
        <begin position="109"/>
        <end position="514"/>
    </location>
</feature>
<evidence type="ECO:0000256" key="3">
    <source>
        <dbReference type="SAM" id="MobiDB-lite"/>
    </source>
</evidence>
<dbReference type="OrthoDB" id="204980at2759"/>
<evidence type="ECO:0000256" key="1">
    <source>
        <dbReference type="ARBA" id="ARBA00008061"/>
    </source>
</evidence>
<dbReference type="SUPFAM" id="SSF51011">
    <property type="entry name" value="Glycosyl hydrolase domain"/>
    <property type="match status" value="1"/>
</dbReference>
<dbReference type="InterPro" id="IPR006047">
    <property type="entry name" value="GH13_cat_dom"/>
</dbReference>
<dbReference type="VEuPathDB" id="FungiDB:AB675_10252"/>
<feature type="compositionally biased region" description="Low complexity" evidence="3">
    <location>
        <begin position="654"/>
        <end position="665"/>
    </location>
</feature>
<dbReference type="Gene3D" id="1.10.1740.10">
    <property type="match status" value="1"/>
</dbReference>
<dbReference type="EMBL" id="LFJN01000024">
    <property type="protein sequence ID" value="KPI37460.1"/>
    <property type="molecule type" value="Genomic_DNA"/>
</dbReference>
<keyword evidence="2" id="KW-0462">Maltose metabolism</keyword>
<feature type="compositionally biased region" description="Polar residues" evidence="3">
    <location>
        <begin position="680"/>
        <end position="697"/>
    </location>
</feature>
<comment type="similarity">
    <text evidence="1">Belongs to the glycosyl hydrolase 13 family.</text>
</comment>
<organism evidence="5 6">
    <name type="scientific">Cyphellophora attinorum</name>
    <dbReference type="NCBI Taxonomy" id="1664694"/>
    <lineage>
        <taxon>Eukaryota</taxon>
        <taxon>Fungi</taxon>
        <taxon>Dikarya</taxon>
        <taxon>Ascomycota</taxon>
        <taxon>Pezizomycotina</taxon>
        <taxon>Eurotiomycetes</taxon>
        <taxon>Chaetothyriomycetidae</taxon>
        <taxon>Chaetothyriales</taxon>
        <taxon>Cyphellophoraceae</taxon>
        <taxon>Cyphellophora</taxon>
    </lineage>
</organism>
<dbReference type="STRING" id="1664694.A0A0N1HQ10"/>
<dbReference type="GeneID" id="28730890"/>
<protein>
    <submittedName>
        <fullName evidence="5">Amylosucrase</fullName>
    </submittedName>
</protein>
<feature type="compositionally biased region" description="Polar residues" evidence="3">
    <location>
        <begin position="852"/>
        <end position="864"/>
    </location>
</feature>
<dbReference type="Gene3D" id="2.60.40.1180">
    <property type="entry name" value="Golgi alpha-mannosidase II"/>
    <property type="match status" value="1"/>
</dbReference>
<keyword evidence="6" id="KW-1185">Reference proteome</keyword>
<dbReference type="PANTHER" id="PTHR10357:SF213">
    <property type="entry name" value="ALPHA AMYLASE CATALYTIC REGION"/>
    <property type="match status" value="1"/>
</dbReference>
<dbReference type="InterPro" id="IPR013780">
    <property type="entry name" value="Glyco_hydro_b"/>
</dbReference>
<dbReference type="Gene3D" id="3.20.20.80">
    <property type="entry name" value="Glycosidases"/>
    <property type="match status" value="1"/>
</dbReference>
<dbReference type="AlphaFoldDB" id="A0A0N1HQ10"/>
<evidence type="ECO:0000313" key="5">
    <source>
        <dbReference type="EMBL" id="KPI37460.1"/>
    </source>
</evidence>
<evidence type="ECO:0000256" key="2">
    <source>
        <dbReference type="ARBA" id="ARBA00026248"/>
    </source>
</evidence>
<dbReference type="InterPro" id="IPR044077">
    <property type="entry name" value="Amylosucrase"/>
</dbReference>
<dbReference type="Gene3D" id="3.90.400.10">
    <property type="entry name" value="Oligo-1,6-glucosidase, Domain 2"/>
    <property type="match status" value="1"/>
</dbReference>
<proteinExistence type="inferred from homology"/>
<sequence>MSNSLSIDQQSRAAKAYVLQELRSTEQGRKLLSDGEFYGRLDMNFITIFAIFAELYGYRHDCLDQLVDLITMCGTSWQDRDPELRRLDKERELNPDWYMSNEMLGGVCYVKQYGKNLEGIKARIPYFQELGLTYLHLMPLFLAPKPLSDGGYAVSSYRDVDPDLGDMQQLKELATELRKAGISLVLDLVFNHTSNEHRWAKKAAEGDAEHSAMYWIFPDRNVPSAFERSTREIFPDDHPGSFVQLPDGRYIWSTFYHFQWDLNYSNPAVFRSMAAEMLYLANIGVDFFRMDAVAFMWKQMNTDCENLPEVHKLLRAFNALCRIAAPSILFKSEAIVHPDFVVQYIDRYECQLSYNPLQMALTWEALATRDASMLSQAIERRHNIAQGCAWVNYVRSHDDIGWTFSDEDALELGKEGNSHRKFLNAFFVNRHPGSFSRGVPFQDNPRTGDCRISGTTASLAGLESMQDHAIERILMAYSIAMSTGGIPLIYLGDEVGQLNDYSYLNDPAKMDDSRWVNRPSYPEQRYAERNDPNSIPGKIFAGMKHLIKLRKSTEELAGGRAVGFFTGNPAILGYQRPGPTTTVLCLCNFSDYAQWVGRDRFMGLPAEVHDLVSGYDIKLREASTTMPGSFAPDHDSRTDFPTARPSFFMPPSPSASSALSQSARWQSRDARKRQRGDSRCSASTPRSARPSLVTTESYGFDAPSPAPLVSTDYVFAGGTPSASRLGENEPTYSYEQDFRPTRLSQNRAHIGRGLEPRTPVSENSSKRRRLSTQQDGWGRAVWNLTGGIAGKAINFCWTTVFHGFHAGSGPGYDMAFNTPVVVADDPADISRSRDVFDADYQEMNRTPVPGQFPTSRPSTGRIRQQSWEEIPTPTATTALKSNWVVVEAPAVNESDTSPVRKRSKPSTASLYAKPSARPQYGRPKLPARHSASFAATRASTGARPSSSGSDHQRQNKRSRSSMASPRISDGPHTPKSPDLVKFEKKMQRQSQKREESIDWMGQQLQDMIREGQQALGSKVEVFDGNEDDEGYLSR</sequence>
<dbReference type="PANTHER" id="PTHR10357">
    <property type="entry name" value="ALPHA-AMYLASE FAMILY MEMBER"/>
    <property type="match status" value="1"/>
</dbReference>